<name>A0ACC2J5K8_9PEZI</name>
<accession>A0ACC2J5K8</accession>
<dbReference type="EMBL" id="JAPESX010000191">
    <property type="protein sequence ID" value="KAJ8122671.1"/>
    <property type="molecule type" value="Genomic_DNA"/>
</dbReference>
<protein>
    <submittedName>
        <fullName evidence="1">Uncharacterized protein</fullName>
    </submittedName>
</protein>
<organism evidence="1 2">
    <name type="scientific">Nemania bipapillata</name>
    <dbReference type="NCBI Taxonomy" id="110536"/>
    <lineage>
        <taxon>Eukaryota</taxon>
        <taxon>Fungi</taxon>
        <taxon>Dikarya</taxon>
        <taxon>Ascomycota</taxon>
        <taxon>Pezizomycotina</taxon>
        <taxon>Sordariomycetes</taxon>
        <taxon>Xylariomycetidae</taxon>
        <taxon>Xylariales</taxon>
        <taxon>Xylariaceae</taxon>
        <taxon>Nemania</taxon>
    </lineage>
</organism>
<reference evidence="1" key="1">
    <citation type="submission" date="2022-11" db="EMBL/GenBank/DDBJ databases">
        <title>Genome Sequence of Nemania bipapillata.</title>
        <authorList>
            <person name="Buettner E."/>
        </authorList>
    </citation>
    <scope>NUCLEOTIDE SEQUENCE</scope>
    <source>
        <strain evidence="1">CP14</strain>
    </source>
</reference>
<comment type="caution">
    <text evidence="1">The sequence shown here is derived from an EMBL/GenBank/DDBJ whole genome shotgun (WGS) entry which is preliminary data.</text>
</comment>
<evidence type="ECO:0000313" key="1">
    <source>
        <dbReference type="EMBL" id="KAJ8122671.1"/>
    </source>
</evidence>
<keyword evidence="2" id="KW-1185">Reference proteome</keyword>
<evidence type="ECO:0000313" key="2">
    <source>
        <dbReference type="Proteomes" id="UP001153334"/>
    </source>
</evidence>
<dbReference type="Proteomes" id="UP001153334">
    <property type="component" value="Unassembled WGS sequence"/>
</dbReference>
<proteinExistence type="predicted"/>
<sequence>MSDPSESGDSSSSGVTYLENILPAPKQLHMGLFEVRRELGSGSFGRVFLARHLESGFICALKVLIKTEIAARASEKHVRREIEVHSNLRHPGILGFYGWFHDETRVVMILEYAVGGELFDLLVKSKHFSEPCAARYIAQITMSLAYLQQKHVIHRDIKPENILIGVHGELKLADFGYSIHSPGNSRETVCGTLCYLAPEMTLANPRYTNAVDQWALGVLTYELLTGHSPFDDASSAITPIRIRNLDMPPLPSSVSPEAKHFIHSLLVLDPAQRLPLKDALVHPWILKHAAPSR</sequence>
<gene>
    <name evidence="1" type="ORF">ONZ43_g1189</name>
</gene>